<keyword evidence="3 7" id="KW-0645">Protease</keyword>
<evidence type="ECO:0000313" key="10">
    <source>
        <dbReference type="Proteomes" id="UP000054279"/>
    </source>
</evidence>
<keyword evidence="4 7" id="KW-0479">Metal-binding</keyword>
<organism evidence="9 10">
    <name type="scientific">Sphaerobolus stellatus (strain SS14)</name>
    <dbReference type="NCBI Taxonomy" id="990650"/>
    <lineage>
        <taxon>Eukaryota</taxon>
        <taxon>Fungi</taxon>
        <taxon>Dikarya</taxon>
        <taxon>Basidiomycota</taxon>
        <taxon>Agaricomycotina</taxon>
        <taxon>Agaricomycetes</taxon>
        <taxon>Phallomycetidae</taxon>
        <taxon>Geastrales</taxon>
        <taxon>Sphaerobolaceae</taxon>
        <taxon>Sphaerobolus</taxon>
    </lineage>
</organism>
<dbReference type="Gene3D" id="3.40.630.10">
    <property type="entry name" value="Zn peptidases"/>
    <property type="match status" value="1"/>
</dbReference>
<sequence>MQGEPSFGESLELFQNRVSSFAPGETVHQYQNIFRKPTDLKAQVIIKAGPSALLTVPESVLPVIDTLLPRFLVPVVLPASYSVVPVPDEAVKRVQGWLDSLNFNPDVAALVEHLSVDAMRSDIRYLTGEDESSGIISRSSFSEGARQAAEWIKGKFESSGATCELRDFLAGFAPNVICRYPSLVNTTGTIILSAHYDSRGSFGSLRAPGGDDDGSGVLSILGIAKTIKDKGIRFKSNVELVAFAGEEQGLLGSRAYSKELREADANVTLMIQSDMLGYHKAGEPPQLGLPATIGTTEVAQLLANVSHIYSPELSVGITLACCSDHQTFHQQGFPATQAFERAGYIADPMYHNSGDVSDRPGYDLEQIRSIAKATFGTLLHASGFEFDEVA</sequence>
<gene>
    <name evidence="9" type="ORF">M422DRAFT_169216</name>
</gene>
<evidence type="ECO:0000256" key="6">
    <source>
        <dbReference type="ARBA" id="ARBA00022833"/>
    </source>
</evidence>
<dbReference type="GO" id="GO:0006508">
    <property type="term" value="P:proteolysis"/>
    <property type="evidence" value="ECO:0007669"/>
    <property type="project" value="UniProtKB-KW"/>
</dbReference>
<accession>A0A0C9VP39</accession>
<evidence type="ECO:0000256" key="4">
    <source>
        <dbReference type="ARBA" id="ARBA00022723"/>
    </source>
</evidence>
<dbReference type="HOGENOM" id="CLU_025286_0_0_1"/>
<feature type="domain" description="Peptidase M28" evidence="8">
    <location>
        <begin position="175"/>
        <end position="360"/>
    </location>
</feature>
<dbReference type="InterPro" id="IPR045175">
    <property type="entry name" value="M28_fam"/>
</dbReference>
<evidence type="ECO:0000313" key="9">
    <source>
        <dbReference type="EMBL" id="KIJ43827.1"/>
    </source>
</evidence>
<keyword evidence="6 7" id="KW-0862">Zinc</keyword>
<keyword evidence="5 7" id="KW-0378">Hydrolase</keyword>
<dbReference type="PANTHER" id="PTHR12147:SF26">
    <property type="entry name" value="PEPTIDASE M28 DOMAIN-CONTAINING PROTEIN"/>
    <property type="match status" value="1"/>
</dbReference>
<dbReference type="OrthoDB" id="10013407at2759"/>
<dbReference type="EC" id="3.4.-.-" evidence="7"/>
<evidence type="ECO:0000256" key="1">
    <source>
        <dbReference type="ARBA" id="ARBA00001947"/>
    </source>
</evidence>
<dbReference type="EMBL" id="KN837120">
    <property type="protein sequence ID" value="KIJ43827.1"/>
    <property type="molecule type" value="Genomic_DNA"/>
</dbReference>
<keyword evidence="10" id="KW-1185">Reference proteome</keyword>
<dbReference type="Pfam" id="PF04389">
    <property type="entry name" value="Peptidase_M28"/>
    <property type="match status" value="1"/>
</dbReference>
<comment type="similarity">
    <text evidence="2">Belongs to the peptidase M28 family. M28B subfamily.</text>
</comment>
<comment type="cofactor">
    <cofactor evidence="1">
        <name>Zn(2+)</name>
        <dbReference type="ChEBI" id="CHEBI:29105"/>
    </cofactor>
</comment>
<dbReference type="Proteomes" id="UP000054279">
    <property type="component" value="Unassembled WGS sequence"/>
</dbReference>
<dbReference type="GO" id="GO:0008235">
    <property type="term" value="F:metalloexopeptidase activity"/>
    <property type="evidence" value="ECO:0007669"/>
    <property type="project" value="InterPro"/>
</dbReference>
<evidence type="ECO:0000256" key="5">
    <source>
        <dbReference type="ARBA" id="ARBA00022801"/>
    </source>
</evidence>
<evidence type="ECO:0000256" key="2">
    <source>
        <dbReference type="ARBA" id="ARBA00005634"/>
    </source>
</evidence>
<protein>
    <recommendedName>
        <fullName evidence="7">Peptide hydrolase</fullName>
        <ecNumber evidence="7">3.4.-.-</ecNumber>
    </recommendedName>
</protein>
<dbReference type="InterPro" id="IPR007484">
    <property type="entry name" value="Peptidase_M28"/>
</dbReference>
<name>A0A0C9VP39_SPHS4</name>
<dbReference type="SUPFAM" id="SSF53187">
    <property type="entry name" value="Zn-dependent exopeptidases"/>
    <property type="match status" value="1"/>
</dbReference>
<evidence type="ECO:0000256" key="3">
    <source>
        <dbReference type="ARBA" id="ARBA00022670"/>
    </source>
</evidence>
<evidence type="ECO:0000259" key="8">
    <source>
        <dbReference type="Pfam" id="PF04389"/>
    </source>
</evidence>
<dbReference type="PANTHER" id="PTHR12147">
    <property type="entry name" value="METALLOPEPTIDASE M28 FAMILY MEMBER"/>
    <property type="match status" value="1"/>
</dbReference>
<dbReference type="AlphaFoldDB" id="A0A0C9VP39"/>
<dbReference type="GO" id="GO:0046872">
    <property type="term" value="F:metal ion binding"/>
    <property type="evidence" value="ECO:0007669"/>
    <property type="project" value="UniProtKB-KW"/>
</dbReference>
<proteinExistence type="inferred from homology"/>
<evidence type="ECO:0000256" key="7">
    <source>
        <dbReference type="RuleBase" id="RU361240"/>
    </source>
</evidence>
<reference evidence="9 10" key="1">
    <citation type="submission" date="2014-06" db="EMBL/GenBank/DDBJ databases">
        <title>Evolutionary Origins and Diversification of the Mycorrhizal Mutualists.</title>
        <authorList>
            <consortium name="DOE Joint Genome Institute"/>
            <consortium name="Mycorrhizal Genomics Consortium"/>
            <person name="Kohler A."/>
            <person name="Kuo A."/>
            <person name="Nagy L.G."/>
            <person name="Floudas D."/>
            <person name="Copeland A."/>
            <person name="Barry K.W."/>
            <person name="Cichocki N."/>
            <person name="Veneault-Fourrey C."/>
            <person name="LaButti K."/>
            <person name="Lindquist E.A."/>
            <person name="Lipzen A."/>
            <person name="Lundell T."/>
            <person name="Morin E."/>
            <person name="Murat C."/>
            <person name="Riley R."/>
            <person name="Ohm R."/>
            <person name="Sun H."/>
            <person name="Tunlid A."/>
            <person name="Henrissat B."/>
            <person name="Grigoriev I.V."/>
            <person name="Hibbett D.S."/>
            <person name="Martin F."/>
        </authorList>
    </citation>
    <scope>NUCLEOTIDE SEQUENCE [LARGE SCALE GENOMIC DNA]</scope>
    <source>
        <strain evidence="9 10">SS14</strain>
    </source>
</reference>